<gene>
    <name evidence="1" type="ORF">CUR86_09725</name>
</gene>
<comment type="caution">
    <text evidence="1">The sequence shown here is derived from an EMBL/GenBank/DDBJ whole genome shotgun (WGS) entry which is preliminary data.</text>
</comment>
<dbReference type="EMBL" id="PGFS01000001">
    <property type="protein sequence ID" value="MDH4572702.1"/>
    <property type="molecule type" value="Genomic_DNA"/>
</dbReference>
<accession>A0ABT6I4T4</accession>
<reference evidence="1" key="2">
    <citation type="submission" date="2017-11" db="EMBL/GenBank/DDBJ databases">
        <authorList>
            <person name="Das S.K."/>
        </authorList>
    </citation>
    <scope>NUCLEOTIDE SEQUENCE</scope>
    <source>
        <strain evidence="1">S4-41</strain>
    </source>
</reference>
<evidence type="ECO:0000313" key="2">
    <source>
        <dbReference type="Proteomes" id="UP001162135"/>
    </source>
</evidence>
<proteinExistence type="predicted"/>
<protein>
    <submittedName>
        <fullName evidence="1">Uncharacterized protein</fullName>
    </submittedName>
</protein>
<dbReference type="Proteomes" id="UP001162135">
    <property type="component" value="Unassembled WGS sequence"/>
</dbReference>
<keyword evidence="2" id="KW-1185">Reference proteome</keyword>
<dbReference type="RefSeq" id="WP_110717996.1">
    <property type="nucleotide sequence ID" value="NZ_PGFS01000001.1"/>
</dbReference>
<name>A0ABT6I4T4_9GAMM</name>
<organism evidence="1 2">
    <name type="scientific">Salinicola acroporae</name>
    <dbReference type="NCBI Taxonomy" id="1541440"/>
    <lineage>
        <taxon>Bacteria</taxon>
        <taxon>Pseudomonadati</taxon>
        <taxon>Pseudomonadota</taxon>
        <taxon>Gammaproteobacteria</taxon>
        <taxon>Oceanospirillales</taxon>
        <taxon>Halomonadaceae</taxon>
        <taxon>Salinicola</taxon>
    </lineage>
</organism>
<evidence type="ECO:0000313" key="1">
    <source>
        <dbReference type="EMBL" id="MDH4572702.1"/>
    </source>
</evidence>
<reference evidence="1" key="1">
    <citation type="journal article" date="2015" name="Antonie Van Leeuwenhoek">
        <title>Comparative 16S rRNA signatures and multilocus sequence analysis for the genus Salinicola and description of Salinicola acroporae sp. nov., isolated from coral Acropora digitifera.</title>
        <authorList>
            <person name="Lepcha R.T."/>
            <person name="Poddar A."/>
            <person name="Schumann P."/>
            <person name="Das S.K."/>
        </authorList>
    </citation>
    <scope>NUCLEOTIDE SEQUENCE</scope>
    <source>
        <strain evidence="1">S4-41</strain>
    </source>
</reference>
<sequence length="82" mass="9320">MAIMKHEICCPRCGHHEAASNDAARDWDEINCLECGEFIGTCDYQFAFASRNHRMHTLSQSLELLIEMSRDQAWMQTIASAA</sequence>